<reference evidence="9 10" key="1">
    <citation type="submission" date="2024-09" db="EMBL/GenBank/DDBJ databases">
        <authorList>
            <person name="Sun Q."/>
            <person name="Mori K."/>
        </authorList>
    </citation>
    <scope>NUCLEOTIDE SEQUENCE [LARGE SCALE GENOMIC DNA]</scope>
    <source>
        <strain evidence="9 10">CCM 7468</strain>
    </source>
</reference>
<accession>A0ABV6IP99</accession>
<dbReference type="EMBL" id="JBHLVZ010000005">
    <property type="protein sequence ID" value="MFC0385443.1"/>
    <property type="molecule type" value="Genomic_DNA"/>
</dbReference>
<keyword evidence="6 8" id="KW-1133">Transmembrane helix</keyword>
<feature type="transmembrane region" description="Helical" evidence="8">
    <location>
        <begin position="117"/>
        <end position="137"/>
    </location>
</feature>
<evidence type="ECO:0000256" key="4">
    <source>
        <dbReference type="ARBA" id="ARBA00022475"/>
    </source>
</evidence>
<evidence type="ECO:0000256" key="1">
    <source>
        <dbReference type="ARBA" id="ARBA00004651"/>
    </source>
</evidence>
<comment type="subcellular location">
    <subcellularLocation>
        <location evidence="1">Cell membrane</location>
        <topology evidence="1">Multi-pass membrane protein</topology>
    </subcellularLocation>
</comment>
<keyword evidence="10" id="KW-1185">Reference proteome</keyword>
<feature type="transmembrane region" description="Helical" evidence="8">
    <location>
        <begin position="267"/>
        <end position="286"/>
    </location>
</feature>
<evidence type="ECO:0000256" key="6">
    <source>
        <dbReference type="ARBA" id="ARBA00022989"/>
    </source>
</evidence>
<evidence type="ECO:0000256" key="3">
    <source>
        <dbReference type="ARBA" id="ARBA00022448"/>
    </source>
</evidence>
<evidence type="ECO:0000313" key="10">
    <source>
        <dbReference type="Proteomes" id="UP001589789"/>
    </source>
</evidence>
<evidence type="ECO:0000256" key="5">
    <source>
        <dbReference type="ARBA" id="ARBA00022692"/>
    </source>
</evidence>
<keyword evidence="3" id="KW-0813">Transport</keyword>
<protein>
    <submittedName>
        <fullName evidence="9">AI-2E family transporter</fullName>
    </submittedName>
</protein>
<evidence type="ECO:0000256" key="7">
    <source>
        <dbReference type="ARBA" id="ARBA00023136"/>
    </source>
</evidence>
<dbReference type="RefSeq" id="WP_377049589.1">
    <property type="nucleotide sequence ID" value="NZ_JBHLVZ010000005.1"/>
</dbReference>
<feature type="transmembrane region" description="Helical" evidence="8">
    <location>
        <begin position="65"/>
        <end position="97"/>
    </location>
</feature>
<feature type="transmembrane region" description="Helical" evidence="8">
    <location>
        <begin position="208"/>
        <end position="226"/>
    </location>
</feature>
<dbReference type="PANTHER" id="PTHR21716">
    <property type="entry name" value="TRANSMEMBRANE PROTEIN"/>
    <property type="match status" value="1"/>
</dbReference>
<organism evidence="9 10">
    <name type="scientific">Muricoccus vinaceus</name>
    <dbReference type="NCBI Taxonomy" id="424704"/>
    <lineage>
        <taxon>Bacteria</taxon>
        <taxon>Pseudomonadati</taxon>
        <taxon>Pseudomonadota</taxon>
        <taxon>Alphaproteobacteria</taxon>
        <taxon>Acetobacterales</taxon>
        <taxon>Roseomonadaceae</taxon>
        <taxon>Muricoccus</taxon>
    </lineage>
</organism>
<evidence type="ECO:0000313" key="9">
    <source>
        <dbReference type="EMBL" id="MFC0385443.1"/>
    </source>
</evidence>
<evidence type="ECO:0000256" key="8">
    <source>
        <dbReference type="SAM" id="Phobius"/>
    </source>
</evidence>
<dbReference type="Proteomes" id="UP001589789">
    <property type="component" value="Unassembled WGS sequence"/>
</dbReference>
<keyword evidence="4" id="KW-1003">Cell membrane</keyword>
<feature type="transmembrane region" description="Helical" evidence="8">
    <location>
        <begin position="359"/>
        <end position="392"/>
    </location>
</feature>
<dbReference type="Pfam" id="PF01594">
    <property type="entry name" value="AI-2E_transport"/>
    <property type="match status" value="1"/>
</dbReference>
<sequence>MMPLDEGKGVGMVPGSGAGIGPGIGMGAGGAPVRPSARAAEAQARAALPPSPGPRNATRAQRLGLVFGLLAAAVFSLWFFSAILTPFVLAICVAYFLDPVAERLARIGVPRWLGAGLLVLGLMALALVALLLLYPLLISQIGVLLARLPTYVTRIGTMVQDLLVAAEKAFAPMELDPRLQDLAVTQVGSILVWLGTSATRLIGGGYALFNVFTFAVVTPVVGFYLLRDWPRLMARIETWLPRRNAAVLRQLARDTDRVLSAWLRGQLICCALLAVYYALVLSAVGLELGVLVGLLAGIFTFIPYVGSLTGMATAILLAIGQFGTLSGVGMVIGVFLIGQVVEGYIIYPRLLGDRVELHAVWVIFALFAGGVAFGFLGVLLAVPIAAMIGVLARYWLRRYLESPLYLDPPRTGG</sequence>
<feature type="transmembrane region" description="Helical" evidence="8">
    <location>
        <begin position="292"/>
        <end position="318"/>
    </location>
</feature>
<comment type="similarity">
    <text evidence="2">Belongs to the autoinducer-2 exporter (AI-2E) (TC 2.A.86) family.</text>
</comment>
<comment type="caution">
    <text evidence="9">The sequence shown here is derived from an EMBL/GenBank/DDBJ whole genome shotgun (WGS) entry which is preliminary data.</text>
</comment>
<dbReference type="PANTHER" id="PTHR21716:SF53">
    <property type="entry name" value="PERMEASE PERM-RELATED"/>
    <property type="match status" value="1"/>
</dbReference>
<feature type="transmembrane region" description="Helical" evidence="8">
    <location>
        <begin position="325"/>
        <end position="347"/>
    </location>
</feature>
<keyword evidence="7 8" id="KW-0472">Membrane</keyword>
<keyword evidence="5 8" id="KW-0812">Transmembrane</keyword>
<proteinExistence type="inferred from homology"/>
<name>A0ABV6IP99_9PROT</name>
<gene>
    <name evidence="9" type="ORF">ACFFIC_07715</name>
</gene>
<dbReference type="InterPro" id="IPR002549">
    <property type="entry name" value="AI-2E-like"/>
</dbReference>
<evidence type="ECO:0000256" key="2">
    <source>
        <dbReference type="ARBA" id="ARBA00009773"/>
    </source>
</evidence>